<name>A0A6J6E6U2_9ZZZZ</name>
<feature type="compositionally biased region" description="Low complexity" evidence="1">
    <location>
        <begin position="8"/>
        <end position="25"/>
    </location>
</feature>
<proteinExistence type="predicted"/>
<sequence>MTTASVLPTSTAPSPARPQSAPSATLPATVTTTTLVTAAPVTAAPASGAPVTTAPASTVATTTTVAATTTTLPGTTGFFLFTSPVQGDTTSQEVLPMAQRLVRQLVLPNYDTDRDGDAGLTVVRGGALATGDPLRMQRFSFDPPTAIDARGRARVQLWVAAANGSNRDLGVVVAVARCADARPCVVLASGRADVEADAGAFELVTVDLGRLSSAIPASQHLEVWVVADATSESDLVLAYDAGLFDSGLWIST</sequence>
<evidence type="ECO:0000313" key="2">
    <source>
        <dbReference type="EMBL" id="CAB4570984.1"/>
    </source>
</evidence>
<feature type="region of interest" description="Disordered" evidence="1">
    <location>
        <begin position="1"/>
        <end position="25"/>
    </location>
</feature>
<dbReference type="AlphaFoldDB" id="A0A6J6E6U2"/>
<protein>
    <submittedName>
        <fullName evidence="2">Unannotated protein</fullName>
    </submittedName>
</protein>
<reference evidence="2" key="1">
    <citation type="submission" date="2020-05" db="EMBL/GenBank/DDBJ databases">
        <authorList>
            <person name="Chiriac C."/>
            <person name="Salcher M."/>
            <person name="Ghai R."/>
            <person name="Kavagutti S V."/>
        </authorList>
    </citation>
    <scope>NUCLEOTIDE SEQUENCE</scope>
</reference>
<dbReference type="EMBL" id="CAEZSR010000096">
    <property type="protein sequence ID" value="CAB4570984.1"/>
    <property type="molecule type" value="Genomic_DNA"/>
</dbReference>
<gene>
    <name evidence="2" type="ORF">UFOPK1493_02393</name>
</gene>
<organism evidence="2">
    <name type="scientific">freshwater metagenome</name>
    <dbReference type="NCBI Taxonomy" id="449393"/>
    <lineage>
        <taxon>unclassified sequences</taxon>
        <taxon>metagenomes</taxon>
        <taxon>ecological metagenomes</taxon>
    </lineage>
</organism>
<evidence type="ECO:0000256" key="1">
    <source>
        <dbReference type="SAM" id="MobiDB-lite"/>
    </source>
</evidence>
<accession>A0A6J6E6U2</accession>